<evidence type="ECO:0000313" key="2">
    <source>
        <dbReference type="EMBL" id="RSM42465.1"/>
    </source>
</evidence>
<evidence type="ECO:0000313" key="3">
    <source>
        <dbReference type="Proteomes" id="UP000286716"/>
    </source>
</evidence>
<keyword evidence="3" id="KW-1185">Reference proteome</keyword>
<accession>A0A428WH96</accession>
<dbReference type="InterPro" id="IPR007278">
    <property type="entry name" value="DUF397"/>
</dbReference>
<evidence type="ECO:0000259" key="1">
    <source>
        <dbReference type="Pfam" id="PF04149"/>
    </source>
</evidence>
<dbReference type="AlphaFoldDB" id="A0A428WH96"/>
<dbReference type="EMBL" id="QHHU01000029">
    <property type="protein sequence ID" value="RSM42465.1"/>
    <property type="molecule type" value="Genomic_DNA"/>
</dbReference>
<gene>
    <name evidence="2" type="ORF">DMA12_21350</name>
</gene>
<comment type="caution">
    <text evidence="2">The sequence shown here is derived from an EMBL/GenBank/DDBJ whole genome shotgun (WGS) entry which is preliminary data.</text>
</comment>
<name>A0A428WH96_AMYBA</name>
<feature type="domain" description="DUF397" evidence="1">
    <location>
        <begin position="7"/>
        <end position="61"/>
    </location>
</feature>
<dbReference type="RefSeq" id="WP_020641517.1">
    <property type="nucleotide sequence ID" value="NZ_QHHU01000029.1"/>
</dbReference>
<dbReference type="Proteomes" id="UP000286716">
    <property type="component" value="Unassembled WGS sequence"/>
</dbReference>
<organism evidence="2 3">
    <name type="scientific">Amycolatopsis balhimycina DSM 5908</name>
    <dbReference type="NCBI Taxonomy" id="1081091"/>
    <lineage>
        <taxon>Bacteria</taxon>
        <taxon>Bacillati</taxon>
        <taxon>Actinomycetota</taxon>
        <taxon>Actinomycetes</taxon>
        <taxon>Pseudonocardiales</taxon>
        <taxon>Pseudonocardiaceae</taxon>
        <taxon>Amycolatopsis</taxon>
    </lineage>
</organism>
<dbReference type="OrthoDB" id="4225390at2"/>
<dbReference type="Pfam" id="PF04149">
    <property type="entry name" value="DUF397"/>
    <property type="match status" value="1"/>
</dbReference>
<proteinExistence type="predicted"/>
<sequence>MTDLPALNWRKSSYSNGNGGECVEVAETPDGGRYIRDTKDRSLPPHHFTAAEWQAFIQGVKAGEFD</sequence>
<protein>
    <submittedName>
        <fullName evidence="2">DUF397 domain-containing protein</fullName>
    </submittedName>
</protein>
<reference evidence="2 3" key="1">
    <citation type="submission" date="2018-05" db="EMBL/GenBank/DDBJ databases">
        <title>Evolution of GPA BGCs.</title>
        <authorList>
            <person name="Waglechner N."/>
            <person name="Wright G.D."/>
        </authorList>
    </citation>
    <scope>NUCLEOTIDE SEQUENCE [LARGE SCALE GENOMIC DNA]</scope>
    <source>
        <strain evidence="2 3">DSM 5908</strain>
    </source>
</reference>